<dbReference type="InterPro" id="IPR006336">
    <property type="entry name" value="GCS2"/>
</dbReference>
<accession>A0ABW4P676</accession>
<dbReference type="EMBL" id="JBHUFB010000012">
    <property type="protein sequence ID" value="MFD1813789.1"/>
    <property type="molecule type" value="Genomic_DNA"/>
</dbReference>
<dbReference type="PANTHER" id="PTHR36510">
    <property type="entry name" value="GLUTAMATE--CYSTEINE LIGASE 2-RELATED"/>
    <property type="match status" value="1"/>
</dbReference>
<dbReference type="Pfam" id="PF04107">
    <property type="entry name" value="GCS2"/>
    <property type="match status" value="1"/>
</dbReference>
<dbReference type="RefSeq" id="WP_378486278.1">
    <property type="nucleotide sequence ID" value="NZ_JBHUFB010000012.1"/>
</dbReference>
<gene>
    <name evidence="2" type="ORF">ACFSJG_16340</name>
</gene>
<proteinExistence type="predicted"/>
<evidence type="ECO:0000256" key="1">
    <source>
        <dbReference type="ARBA" id="ARBA00048819"/>
    </source>
</evidence>
<dbReference type="Gene3D" id="3.30.590.20">
    <property type="match status" value="1"/>
</dbReference>
<dbReference type="SUPFAM" id="SSF55931">
    <property type="entry name" value="Glutamine synthetase/guanido kinase"/>
    <property type="match status" value="1"/>
</dbReference>
<dbReference type="InterPro" id="IPR014746">
    <property type="entry name" value="Gln_synth/guanido_kin_cat_dom"/>
</dbReference>
<dbReference type="InterPro" id="IPR050141">
    <property type="entry name" value="GCL_type2/YbdK_subfam"/>
</dbReference>
<keyword evidence="2" id="KW-0436">Ligase</keyword>
<dbReference type="PIRSF" id="PIRSF012666">
    <property type="entry name" value="UCP012666"/>
    <property type="match status" value="1"/>
</dbReference>
<comment type="catalytic activity">
    <reaction evidence="1">
        <text>L-cysteine + L-glutamate + ATP = gamma-L-glutamyl-L-cysteine + ADP + phosphate + H(+)</text>
        <dbReference type="Rhea" id="RHEA:13285"/>
        <dbReference type="ChEBI" id="CHEBI:15378"/>
        <dbReference type="ChEBI" id="CHEBI:29985"/>
        <dbReference type="ChEBI" id="CHEBI:30616"/>
        <dbReference type="ChEBI" id="CHEBI:35235"/>
        <dbReference type="ChEBI" id="CHEBI:43474"/>
        <dbReference type="ChEBI" id="CHEBI:58173"/>
        <dbReference type="ChEBI" id="CHEBI:456216"/>
        <dbReference type="EC" id="6.3.2.2"/>
    </reaction>
</comment>
<dbReference type="InterPro" id="IPR016602">
    <property type="entry name" value="UCP012666"/>
</dbReference>
<sequence>MGREVTSLVFTRRDRQVFREKVHACLDALADLLADERESDTEPTVGLEVELNLVDAECNPAMVNASALEAIADPAYQTELGQFNIEVNVDPRTLDGDNLAILEGELRRTLNQADGRAAAAGGRLAMIGILPTLRKSHLQQRWMSSDPRYTALDQQIFAARGEDIELDIAGVPMPGHHDGDRLAVLTDTILAEAACTSTQLHLQVSAHEFGTHWNSAQMLAGVQVAIAANSPFFAGRALWHETRLPLFEQATDTRPLELRNQGVRPRVWFGERWISSIFDLFEENSRYFPALLPECTDEDPRAVIARGGTPELAELRMHNGTIYRWNRPIYDTTDTDHHLRLENRVLPAGPTVRDTVADAAFYYGAVRALAAEERPAWSRMPFEAAAANLQEGARHGFGARLYWPDRGWTSPSDLVLSTLLPLAHAGLDSLRVDPHVRDTYLGVIEDRCRTGRNGARWQRDAVAAREAAGEDRERALAGMVADYLDRMHSDAPVHTWDAPGQVLTNE</sequence>
<evidence type="ECO:0000313" key="3">
    <source>
        <dbReference type="Proteomes" id="UP001597286"/>
    </source>
</evidence>
<reference evidence="3" key="1">
    <citation type="journal article" date="2019" name="Int. J. Syst. Evol. Microbiol.">
        <title>The Global Catalogue of Microorganisms (GCM) 10K type strain sequencing project: providing services to taxonomists for standard genome sequencing and annotation.</title>
        <authorList>
            <consortium name="The Broad Institute Genomics Platform"/>
            <consortium name="The Broad Institute Genome Sequencing Center for Infectious Disease"/>
            <person name="Wu L."/>
            <person name="Ma J."/>
        </authorList>
    </citation>
    <scope>NUCLEOTIDE SEQUENCE [LARGE SCALE GENOMIC DNA]</scope>
    <source>
        <strain evidence="3">DT72</strain>
    </source>
</reference>
<protein>
    <submittedName>
        <fullName evidence="2">Glutamate-cysteine ligase family protein</fullName>
    </submittedName>
</protein>
<dbReference type="GO" id="GO:0016874">
    <property type="term" value="F:ligase activity"/>
    <property type="evidence" value="ECO:0007669"/>
    <property type="project" value="UniProtKB-KW"/>
</dbReference>
<keyword evidence="3" id="KW-1185">Reference proteome</keyword>
<comment type="caution">
    <text evidence="2">The sequence shown here is derived from an EMBL/GenBank/DDBJ whole genome shotgun (WGS) entry which is preliminary data.</text>
</comment>
<dbReference type="Proteomes" id="UP001597286">
    <property type="component" value="Unassembled WGS sequence"/>
</dbReference>
<organism evidence="2 3">
    <name type="scientific">Rhodococcus gannanensis</name>
    <dbReference type="NCBI Taxonomy" id="1960308"/>
    <lineage>
        <taxon>Bacteria</taxon>
        <taxon>Bacillati</taxon>
        <taxon>Actinomycetota</taxon>
        <taxon>Actinomycetes</taxon>
        <taxon>Mycobacteriales</taxon>
        <taxon>Nocardiaceae</taxon>
        <taxon>Rhodococcus</taxon>
    </lineage>
</organism>
<name>A0ABW4P676_9NOCA</name>
<evidence type="ECO:0000313" key="2">
    <source>
        <dbReference type="EMBL" id="MFD1813789.1"/>
    </source>
</evidence>
<dbReference type="PANTHER" id="PTHR36510:SF3">
    <property type="entry name" value="CONSERVED PROTEIN"/>
    <property type="match status" value="1"/>
</dbReference>